<evidence type="ECO:0000256" key="2">
    <source>
        <dbReference type="SAM" id="Phobius"/>
    </source>
</evidence>
<keyword evidence="2" id="KW-0812">Transmembrane</keyword>
<feature type="region of interest" description="Disordered" evidence="1">
    <location>
        <begin position="1"/>
        <end position="27"/>
    </location>
</feature>
<protein>
    <submittedName>
        <fullName evidence="3">Uncharacterized protein</fullName>
    </submittedName>
</protein>
<evidence type="ECO:0000256" key="1">
    <source>
        <dbReference type="SAM" id="MobiDB-lite"/>
    </source>
</evidence>
<proteinExistence type="predicted"/>
<reference evidence="3 4" key="1">
    <citation type="journal article" date="2016" name="PLoS ONE">
        <title>A First Insight into the Genome of the Filter-Feeder Mussel Mytilus galloprovincialis.</title>
        <authorList>
            <person name="Murgarella M."/>
            <person name="Puiu D."/>
            <person name="Novoa B."/>
            <person name="Figueras A."/>
            <person name="Posada D."/>
            <person name="Canchaya C."/>
        </authorList>
    </citation>
    <scope>NUCLEOTIDE SEQUENCE [LARGE SCALE GENOMIC DNA]</scope>
    <source>
        <tissue evidence="3">Muscle</tissue>
    </source>
</reference>
<accession>A0A3L5TRW8</accession>
<comment type="caution">
    <text evidence="3">The sequence shown here is derived from an EMBL/GenBank/DDBJ whole genome shotgun (WGS) entry which is preliminary data.</text>
</comment>
<evidence type="ECO:0000313" key="3">
    <source>
        <dbReference type="EMBL" id="OPL32642.1"/>
    </source>
</evidence>
<feature type="transmembrane region" description="Helical" evidence="2">
    <location>
        <begin position="99"/>
        <end position="121"/>
    </location>
</feature>
<evidence type="ECO:0000313" key="4">
    <source>
        <dbReference type="Proteomes" id="UP000266721"/>
    </source>
</evidence>
<sequence>MDRGKSKKTDRYGRDHNISYEPEPDYSRECETYRPDFIQKDYLQNKIPSHWNHKNIPSPYQETLASQYLCGLHKTTSEDRLNSSVSTTSTHKPRSRCAILLFLVIGIVTLVGGAIAVAVYFTSIHLPEKLIYKGYIPIDSTWDEELANKSSPKYHQKAENVSHM</sequence>
<dbReference type="EMBL" id="KV587901">
    <property type="protein sequence ID" value="OPL32642.1"/>
    <property type="molecule type" value="Genomic_DNA"/>
</dbReference>
<keyword evidence="4" id="KW-1185">Reference proteome</keyword>
<dbReference type="Proteomes" id="UP000266721">
    <property type="component" value="Unassembled WGS sequence"/>
</dbReference>
<dbReference type="AlphaFoldDB" id="A0A3L5TRW8"/>
<gene>
    <name evidence="3" type="ORF">AM593_03502</name>
</gene>
<organism evidence="3 4">
    <name type="scientific">Mytilus galloprovincialis</name>
    <name type="common">Mediterranean mussel</name>
    <dbReference type="NCBI Taxonomy" id="29158"/>
    <lineage>
        <taxon>Eukaryota</taxon>
        <taxon>Metazoa</taxon>
        <taxon>Spiralia</taxon>
        <taxon>Lophotrochozoa</taxon>
        <taxon>Mollusca</taxon>
        <taxon>Bivalvia</taxon>
        <taxon>Autobranchia</taxon>
        <taxon>Pteriomorphia</taxon>
        <taxon>Mytilida</taxon>
        <taxon>Mytiloidea</taxon>
        <taxon>Mytilidae</taxon>
        <taxon>Mytilinae</taxon>
        <taxon>Mytilus</taxon>
    </lineage>
</organism>
<feature type="compositionally biased region" description="Basic and acidic residues" evidence="1">
    <location>
        <begin position="1"/>
        <end position="18"/>
    </location>
</feature>
<keyword evidence="2" id="KW-0472">Membrane</keyword>
<feature type="non-terminal residue" evidence="3">
    <location>
        <position position="1"/>
    </location>
</feature>
<keyword evidence="2" id="KW-1133">Transmembrane helix</keyword>
<feature type="non-terminal residue" evidence="3">
    <location>
        <position position="164"/>
    </location>
</feature>
<name>A0A3L5TRW8_MYTGA</name>